<dbReference type="PANTHER" id="PTHR45739:SF11">
    <property type="entry name" value="FRAS1-RELATED EXTRACELLULAR MATRIX PROTEIN 1-LIKE ISOFORM X1"/>
    <property type="match status" value="1"/>
</dbReference>
<dbReference type="Pfam" id="PF01345">
    <property type="entry name" value="DUF11"/>
    <property type="match status" value="2"/>
</dbReference>
<dbReference type="InterPro" id="IPR051561">
    <property type="entry name" value="FRAS1_ECM"/>
</dbReference>
<feature type="domain" description="RapA2 cadherin-like" evidence="4">
    <location>
        <begin position="1604"/>
        <end position="1675"/>
    </location>
</feature>
<evidence type="ECO:0000313" key="6">
    <source>
        <dbReference type="EMBL" id="ABQ06962.1"/>
    </source>
</evidence>
<dbReference type="eggNOG" id="COG5184">
    <property type="taxonomic scope" value="Bacteria"/>
</dbReference>
<feature type="domain" description="DUF11" evidence="3">
    <location>
        <begin position="552"/>
        <end position="662"/>
    </location>
</feature>
<dbReference type="Proteomes" id="UP000006694">
    <property type="component" value="Chromosome"/>
</dbReference>
<feature type="domain" description="RapA2 cadherin-like" evidence="4">
    <location>
        <begin position="2323"/>
        <end position="2394"/>
    </location>
</feature>
<accession>A5FCV7</accession>
<reference evidence="6 7" key="1">
    <citation type="journal article" date="2009" name="Appl. Environ. Microbiol.">
        <title>Novel features of the polysaccharide-digesting gliding bacterium Flavobacterium johnsoniae as revealed by genome sequence analysis.</title>
        <authorList>
            <person name="McBride M.J."/>
            <person name="Xie G."/>
            <person name="Martens E.C."/>
            <person name="Lapidus A."/>
            <person name="Henrissat B."/>
            <person name="Rhodes R.G."/>
            <person name="Goltsman E."/>
            <person name="Wang W."/>
            <person name="Xu J."/>
            <person name="Hunnicutt D.W."/>
            <person name="Staroscik A.M."/>
            <person name="Hoover T.R."/>
            <person name="Cheng Y.Q."/>
            <person name="Stein J.L."/>
        </authorList>
    </citation>
    <scope>NUCLEOTIDE SEQUENCE [LARGE SCALE GENOMIC DNA]</scope>
    <source>
        <strain evidence="7">ATCC 17061 / DSM 2064 / JCM 8514 / BCRC 14874 / CCUG 350202 / NBRC 14942 / NCIMB 11054 / UW101</strain>
    </source>
</reference>
<evidence type="ECO:0000259" key="4">
    <source>
        <dbReference type="Pfam" id="PF17803"/>
    </source>
</evidence>
<feature type="domain" description="DUF11" evidence="3">
    <location>
        <begin position="669"/>
        <end position="778"/>
    </location>
</feature>
<dbReference type="Pfam" id="PF17963">
    <property type="entry name" value="Big_9"/>
    <property type="match status" value="9"/>
</dbReference>
<feature type="domain" description="RapA2 cadherin-like" evidence="4">
    <location>
        <begin position="1500"/>
        <end position="1577"/>
    </location>
</feature>
<dbReference type="STRING" id="376686.Fjoh_3952"/>
<dbReference type="GeneID" id="31766870"/>
<dbReference type="OrthoDB" id="9805017at2"/>
<dbReference type="InterPro" id="IPR013783">
    <property type="entry name" value="Ig-like_fold"/>
</dbReference>
<dbReference type="GO" id="GO:0009653">
    <property type="term" value="P:anatomical structure morphogenesis"/>
    <property type="evidence" value="ECO:0007669"/>
    <property type="project" value="TreeGrafter"/>
</dbReference>
<dbReference type="Gene3D" id="2.130.10.30">
    <property type="entry name" value="Regulator of chromosome condensation 1/beta-lactamase-inhibitor protein II"/>
    <property type="match status" value="2"/>
</dbReference>
<dbReference type="InterPro" id="IPR001434">
    <property type="entry name" value="OmcB-like_DUF11"/>
</dbReference>
<feature type="region of interest" description="Disordered" evidence="1">
    <location>
        <begin position="759"/>
        <end position="784"/>
    </location>
</feature>
<dbReference type="NCBIfam" id="TIGR01451">
    <property type="entry name" value="B_ant_repeat"/>
    <property type="match status" value="3"/>
</dbReference>
<gene>
    <name evidence="6" type="ordered locus">Fjoh_3952</name>
</gene>
<feature type="domain" description="RapA2 cadherin-like" evidence="4">
    <location>
        <begin position="1702"/>
        <end position="1779"/>
    </location>
</feature>
<feature type="domain" description="RapA2 cadherin-like" evidence="4">
    <location>
        <begin position="1402"/>
        <end position="1473"/>
    </location>
</feature>
<keyword evidence="7" id="KW-1185">Reference proteome</keyword>
<dbReference type="InterPro" id="IPR047589">
    <property type="entry name" value="DUF11_rpt"/>
</dbReference>
<feature type="domain" description="RapA2 cadherin-like" evidence="4">
    <location>
        <begin position="2421"/>
        <end position="2483"/>
    </location>
</feature>
<evidence type="ECO:0000256" key="1">
    <source>
        <dbReference type="SAM" id="MobiDB-lite"/>
    </source>
</evidence>
<dbReference type="EMBL" id="CP000685">
    <property type="protein sequence ID" value="ABQ06962.1"/>
    <property type="molecule type" value="Genomic_DNA"/>
</dbReference>
<dbReference type="KEGG" id="fjo:Fjoh_3952"/>
<dbReference type="InterPro" id="IPR055354">
    <property type="entry name" value="DUF7507"/>
</dbReference>
<dbReference type="NCBIfam" id="TIGR01965">
    <property type="entry name" value="VCBS_repeat"/>
    <property type="match status" value="4"/>
</dbReference>
<evidence type="ECO:0000313" key="7">
    <source>
        <dbReference type="Proteomes" id="UP000006694"/>
    </source>
</evidence>
<feature type="domain" description="DUF7507" evidence="5">
    <location>
        <begin position="2967"/>
        <end position="3071"/>
    </location>
</feature>
<dbReference type="Pfam" id="PF17803">
    <property type="entry name" value="Cadherin_4"/>
    <property type="match status" value="7"/>
</dbReference>
<sequence>MIKNYFNFNSVFNVKKAILLFFVFFTFSQVSNAQCAIPVQGCSGTNLSNFGADSNNDASSIEYDNFISSFHSTIVRTSDGSLQVWGEKVANDGTNVVSPLTINKANFAGLNSGVTVLKAALGSNSTNGTQGIVLATDGLYAWGTRGAVLAASITTNATFQKVTIASNASGLPTGVSPSDVKMMFATFNTLAITTCSGDVWVISQTASVRGNGAAGDALNWYRVTTSETGNPFLTNVVVCRGSYNGLMALKSDGTVYVWGNNVYLGDNNPSEASQTRAARMTLPASITPKMIGSTCNRDNQRSYYILATNNNLYSLGANASKQLGDWYTTERQSWVQPRYTSRTGQVMNNIKWISVQEHDTEYGAVNVITTDYNLYAFGQNDNRLLGRGSSGSVDPLMPDGVSASDKILAVETGGHTSMIVKACESRFGYVGHRINGSMGSGPTTTTGTENSYNFTTANVQICGAESNPVIQPISLGGGPDSKYCIDDPVLLNPTPAGGTLELISGPATLNTSTNTLRFTGEGTVQVRYTVTTSCGGTTVTNRSFEGVLCPADLQISKTADNSNPSVGNNVVFTITAKNNGPYKATGVTINDALPSGYTFVSAVPSTGTWSAPNWTVGSLTNGSSATLAVTATVKATGSYANTASISGNNPDSTTGNNSATATPLVQTNLSVTKTVNNTTPNVGDQVTFTITASNAGPSGATGVTVTDNLPSGYTFVSATPSTGTWSAPDWTIGDLANGASATLSMTARVNATGSYANTASISGSQNDPTPGNNSGSATPTVNHNPTAVLDTYTVAEDNTVTLTPLSNDSDVDGNTISIVSINGTALTGSAQVITVPNGTVNISAAGVITFTPSADFNSTTPISFPYVITDGNLTATANIEITVTAVNDAPVAVKDEYTVAEDNTVTLTPLVNDTDVEGDTLSIVSINGTTLTGSAQVITVPNGIVNISASGVITFTPSANFNSTTPISFPYVITDGSLTATANIEITVTAVNDAPVAVKDEYTVAEDNTVTLTPLVNDTDVEGDTLSIVSINGTALTGSAQVITVPNGTVNISAAGVITFTPSADFNSTTPISFPYVITDGNLTATANIEITVTAVNDAPVAVKDEYTVAEDNTVTLTPLVNDTDVDGDTLTISSINGTTLTGSTQVITVLNGTVNISAAGVITFTPLANFNSTTPISFPYVITDGNLTATANIEITVTAVNDAPVAVKDEYTVDEDNTVTLTPLVNDTDVEGDTLSIVSINGTALTGSAQVITVPNGTVNISAVGVITFMPSADFNSTTPISFPYVITDGNLTATANIEITVTAVNDAPVAVKDEYTVAEDNTVTLTPLINDTDVDGDILTISSINGTTLTGSAQVITVPNGTVNISASGVITFTPSADFNSTTPISFPYVITDGNLTATANIEITVTAVNDAPVAVKDEYTVNEGATLNVPAATGVLSNDTDVEGDALTAILVTGPSHGTLILNADGSFTYIHDGSETITDSFTYKANDGNLDSNVVTVEITVNPVNDAPVAVKDEYTVAEDNTVTLNPLNNDTDAEGDTLSIVSINGTALTGSAQIITVPNGTVNISASGVITFTPSADFNSTTPISFPYVITDGNLTATANIEITVTAVNDAPVAVKDEYTINEGATLNVPAATGVLSNDTDVEGDALTAILVTGPSHGTLILNADGSFTYIHDGSETITDSFTYKANDGNLDSNIVTVEITVNPVNDAPVAVKDEYTVAEDNTVTLTPLANDTDVEGDTLSIVSINGTVLTGSAQVITVPNGTVNISASGVITFTPSADFNSTTPISFPYVITDGNLTATANIEITVTAVNDAPVAVKDEYTINEGATLNVPAATGVLSNDTDVEGDALTAILVTGPSHGTLILNADGSFTYIHDGSETITDSFTYKANDGNLDSNVVTVEITVNPVNDAPVAVKDEYTVAEDNTVTLTPLNNDTDVEGDTLSIVSINGTTLTGSVQVITVPNGTVNISASRVITFTPSADFNSTTPISFPYVITDGNLTATANIEITVTAVNDAPVAVKDEYTVAEDNTVTLTPLVNDTDVEGDTLSIVSINGTSLTGSAQVITVPNGTVNISAAGVITFTPSADFNSTTPISFPYVITDGSLTATANIEITVTAVNDAPVAVKDEYTVAEDNTVTLTPLVNDTDVEGDTLSIVSINGTSLTGSAQVITVPNGTVNISAAGVITFTPSVDFNSTTPISFPYVITDGSLTATANIEITVTAVNDAPVAVKDEYTVAEDNTVTLTPLVNDTDVEGDTLSIVSINGTALTGGVQSITVPNGTVNISAAGVITFTPSADFNSTTPISFPYIITDGSLTATANIEITVTAVNDAPVALKDEYTVDEGATLNVPALTGVLSNDSDVEGDALTAILVTGPSHGTLTLNADGSFTYVHDGSETTTDSFTYKANDGNLDSNTVTVKITVNPVNDAPVANSDTNNVIASTAGPTTINALTATGVDGTIANYTILSLPANGALSLAGNPIVLSQILTPAEAAMITYTPSGTFTGNVTFTFTATDNLGLSAVTPATITIPVGNNAPVAHDDTNSHIPSRAGATAIKALTATDTDGTIVNYIVVTLPSHGVLALSGVPVTANQTLTPAQAAMLTYDPSGAFSGNDTFTFTATDNNGAVDATPATITIPVDKTVLVATPDPVGTVVGINETVEVVNVLDNDTLNNDPLLLTDVKLDVLVPDPNNVLTLKPDGTVELIPNAPPGNYTLTYEICEKANSSNCTSASVTVTVEAPKMTVTASSYCSDNAPYVQYNVKADNFTPKGLITITWIDSANNVVATQTNMPLSSTVLWPGTVLDSNNKPIDWPGWIFVNGQWIEGNDGFQLTRPAVTMQFSLNPTESITVNYPAAVSGCNARPHFGIEAENDDDNIIADGLNGSPEVINVLDNDKLNGVPVNSADVILTPRDFPTGITLNSDGTIDVAPGTKGGSHTLTYQICEKANPENCTDAIVKIFVEVPSITVVMKVELNDHNKNDNAEAGETLTYTFTITNNGNVPLHNITISDLLPGVVITGGPISLGVGESDSHTFTGTYTLTQADINAGTVVNQATVTGTTQSGIKVEDKSDAANENGDAPTEIDVNGCKIKIFNAISLNGDNMNERFYIRGIECYPDNTVQIFNRWGVLVFERDHYNNNDIVFKGFSEGRTTVKESNGLPEGTYYYIVRYKDNNSNPKQEAGYLYLIK</sequence>
<evidence type="ECO:0000259" key="3">
    <source>
        <dbReference type="Pfam" id="PF01345"/>
    </source>
</evidence>
<feature type="domain" description="RapA2 cadherin-like" evidence="4">
    <location>
        <begin position="1806"/>
        <end position="1877"/>
    </location>
</feature>
<dbReference type="Gene3D" id="2.60.40.10">
    <property type="entry name" value="Immunoglobulins"/>
    <property type="match status" value="3"/>
</dbReference>
<protein>
    <submittedName>
        <fullName evidence="6">Conserved repeat domain protein</fullName>
    </submittedName>
</protein>
<dbReference type="Gene3D" id="2.60.40.2810">
    <property type="match status" value="3"/>
</dbReference>
<name>A5FCV7_FLAJ1</name>
<proteinExistence type="predicted"/>
<dbReference type="HOGENOM" id="CLU_225504_0_0_10"/>
<dbReference type="PANTHER" id="PTHR45739">
    <property type="entry name" value="MATRIX PROTEIN, PUTATIVE-RELATED"/>
    <property type="match status" value="1"/>
</dbReference>
<feature type="chain" id="PRO_5002682658" evidence="2">
    <location>
        <begin position="34"/>
        <end position="3191"/>
    </location>
</feature>
<dbReference type="Pfam" id="PF24346">
    <property type="entry name" value="DUF7507"/>
    <property type="match status" value="1"/>
</dbReference>
<dbReference type="InterPro" id="IPR010221">
    <property type="entry name" value="VCBS_dom"/>
</dbReference>
<dbReference type="Pfam" id="PF13585">
    <property type="entry name" value="CHU_C"/>
    <property type="match status" value="1"/>
</dbReference>
<dbReference type="InterPro" id="IPR009091">
    <property type="entry name" value="RCC1/BLIP-II"/>
</dbReference>
<organism evidence="6 7">
    <name type="scientific">Flavobacterium johnsoniae (strain ATCC 17061 / DSM 2064 / JCM 8514 / BCRC 14874 / CCUG 350202 / NBRC 14942 / NCIMB 11054 / UW101)</name>
    <name type="common">Cytophaga johnsonae</name>
    <dbReference type="NCBI Taxonomy" id="376686"/>
    <lineage>
        <taxon>Bacteria</taxon>
        <taxon>Pseudomonadati</taxon>
        <taxon>Bacteroidota</taxon>
        <taxon>Flavobacteriia</taxon>
        <taxon>Flavobacteriales</taxon>
        <taxon>Flavobacteriaceae</taxon>
        <taxon>Flavobacterium</taxon>
    </lineage>
</organism>
<evidence type="ECO:0000259" key="5">
    <source>
        <dbReference type="Pfam" id="PF24346"/>
    </source>
</evidence>
<keyword evidence="2" id="KW-0732">Signal</keyword>
<dbReference type="Gene3D" id="2.60.40.3440">
    <property type="match status" value="2"/>
</dbReference>
<dbReference type="RefSeq" id="WP_012025928.1">
    <property type="nucleotide sequence ID" value="NC_009441.1"/>
</dbReference>
<dbReference type="NCBIfam" id="NF012211">
    <property type="entry name" value="tand_rpt_95"/>
    <property type="match status" value="16"/>
</dbReference>
<dbReference type="SUPFAM" id="SSF50985">
    <property type="entry name" value="RCC1/BLIP-II"/>
    <property type="match status" value="1"/>
</dbReference>
<evidence type="ECO:0000256" key="2">
    <source>
        <dbReference type="SAM" id="SignalP"/>
    </source>
</evidence>
<feature type="signal peptide" evidence="2">
    <location>
        <begin position="1"/>
        <end position="33"/>
    </location>
</feature>
<dbReference type="InterPro" id="IPR040853">
    <property type="entry name" value="RapA2_cadherin-like"/>
</dbReference>